<proteinExistence type="predicted"/>
<sequence length="133" mass="14189">MFKSARWRGAGKAKAVFKLQFHATQVPELGWESMMVVVTPQDVGRPTARTERAEVADGACRWPAPIFEATKLPSGKAAAGDKIYQFLVYETGSAKAALLGEATVNMAEYAEAFKPSAVTLPLKGSPAPGALLH</sequence>
<evidence type="ECO:0000259" key="1">
    <source>
        <dbReference type="PROSITE" id="PS51840"/>
    </source>
</evidence>
<dbReference type="InterPro" id="IPR019448">
    <property type="entry name" value="NT-C2"/>
</dbReference>
<feature type="domain" description="C2 NT-type" evidence="1">
    <location>
        <begin position="5"/>
        <end position="133"/>
    </location>
</feature>
<dbReference type="Pfam" id="PF10358">
    <property type="entry name" value="NT-C2"/>
    <property type="match status" value="1"/>
</dbReference>
<dbReference type="AlphaFoldDB" id="A0A9R0QSV2"/>
<dbReference type="PANTHER" id="PTHR34452:SF7">
    <property type="entry name" value="MYOSIN HEAVY CHAIN-RELATED PROTEIN"/>
    <property type="match status" value="1"/>
</dbReference>
<dbReference type="PANTHER" id="PTHR34452">
    <property type="entry name" value="MYOSIN HEAVY CHAIN-RELATED PROTEIN"/>
    <property type="match status" value="1"/>
</dbReference>
<organism evidence="2 3">
    <name type="scientific">Triticum turgidum subsp. durum</name>
    <name type="common">Durum wheat</name>
    <name type="synonym">Triticum durum</name>
    <dbReference type="NCBI Taxonomy" id="4567"/>
    <lineage>
        <taxon>Eukaryota</taxon>
        <taxon>Viridiplantae</taxon>
        <taxon>Streptophyta</taxon>
        <taxon>Embryophyta</taxon>
        <taxon>Tracheophyta</taxon>
        <taxon>Spermatophyta</taxon>
        <taxon>Magnoliopsida</taxon>
        <taxon>Liliopsida</taxon>
        <taxon>Poales</taxon>
        <taxon>Poaceae</taxon>
        <taxon>BOP clade</taxon>
        <taxon>Pooideae</taxon>
        <taxon>Triticodae</taxon>
        <taxon>Triticeae</taxon>
        <taxon>Triticinae</taxon>
        <taxon>Triticum</taxon>
    </lineage>
</organism>
<evidence type="ECO:0000313" key="2">
    <source>
        <dbReference type="EMBL" id="VAH16919.1"/>
    </source>
</evidence>
<dbReference type="Proteomes" id="UP000324705">
    <property type="component" value="Chromosome 1B"/>
</dbReference>
<protein>
    <recommendedName>
        <fullName evidence="1">C2 NT-type domain-containing protein</fullName>
    </recommendedName>
</protein>
<dbReference type="OMA" id="MECELRD"/>
<keyword evidence="3" id="KW-1185">Reference proteome</keyword>
<evidence type="ECO:0000313" key="3">
    <source>
        <dbReference type="Proteomes" id="UP000324705"/>
    </source>
</evidence>
<dbReference type="Gramene" id="TRITD1Bv1G111950.15">
    <property type="protein sequence ID" value="TRITD1Bv1G111950.15"/>
    <property type="gene ID" value="TRITD1Bv1G111950"/>
</dbReference>
<dbReference type="EMBL" id="LT934112">
    <property type="protein sequence ID" value="VAH16919.1"/>
    <property type="molecule type" value="Genomic_DNA"/>
</dbReference>
<name>A0A9R0QSV2_TRITD</name>
<reference evidence="2 3" key="1">
    <citation type="submission" date="2017-09" db="EMBL/GenBank/DDBJ databases">
        <authorList>
            <consortium name="International Durum Wheat Genome Sequencing Consortium (IDWGSC)"/>
            <person name="Milanesi L."/>
        </authorList>
    </citation>
    <scope>NUCLEOTIDE SEQUENCE [LARGE SCALE GENOMIC DNA]</scope>
    <source>
        <strain evidence="3">cv. Svevo</strain>
    </source>
</reference>
<accession>A0A9R0QSV2</accession>
<gene>
    <name evidence="2" type="ORF">TRITD_1Bv1G111950</name>
</gene>
<dbReference type="PROSITE" id="PS51840">
    <property type="entry name" value="C2_NT"/>
    <property type="match status" value="1"/>
</dbReference>